<name>A0ABU2JG66_9ACTN</name>
<dbReference type="CDD" id="cd07067">
    <property type="entry name" value="HP_PGM_like"/>
    <property type="match status" value="1"/>
</dbReference>
<keyword evidence="1" id="KW-0378">Hydrolase</keyword>
<dbReference type="EC" id="3.1.3.-" evidence="1"/>
<proteinExistence type="predicted"/>
<dbReference type="Gene3D" id="3.40.50.1240">
    <property type="entry name" value="Phosphoglycerate mutase-like"/>
    <property type="match status" value="1"/>
</dbReference>
<organism evidence="1 2">
    <name type="scientific">Jatrophihabitans lederbergiae</name>
    <dbReference type="NCBI Taxonomy" id="3075547"/>
    <lineage>
        <taxon>Bacteria</taxon>
        <taxon>Bacillati</taxon>
        <taxon>Actinomycetota</taxon>
        <taxon>Actinomycetes</taxon>
        <taxon>Jatrophihabitantales</taxon>
        <taxon>Jatrophihabitantaceae</taxon>
        <taxon>Jatrophihabitans</taxon>
    </lineage>
</organism>
<dbReference type="InterPro" id="IPR029033">
    <property type="entry name" value="His_PPase_superfam"/>
</dbReference>
<dbReference type="InterPro" id="IPR013078">
    <property type="entry name" value="His_Pase_superF_clade-1"/>
</dbReference>
<dbReference type="RefSeq" id="WP_311424895.1">
    <property type="nucleotide sequence ID" value="NZ_JAVREH010000050.1"/>
</dbReference>
<dbReference type="Proteomes" id="UP001183176">
    <property type="component" value="Unassembled WGS sequence"/>
</dbReference>
<dbReference type="InterPro" id="IPR050275">
    <property type="entry name" value="PGM_Phosphatase"/>
</dbReference>
<dbReference type="Pfam" id="PF00300">
    <property type="entry name" value="His_Phos_1"/>
    <property type="match status" value="1"/>
</dbReference>
<evidence type="ECO:0000313" key="1">
    <source>
        <dbReference type="EMBL" id="MDT0263751.1"/>
    </source>
</evidence>
<gene>
    <name evidence="1" type="ORF">RM423_20460</name>
</gene>
<evidence type="ECO:0000313" key="2">
    <source>
        <dbReference type="Proteomes" id="UP001183176"/>
    </source>
</evidence>
<accession>A0ABU2JG66</accession>
<protein>
    <submittedName>
        <fullName evidence="1">Histidine phosphatase family protein</fullName>
        <ecNumber evidence="1">3.1.3.-</ecNumber>
    </submittedName>
</protein>
<dbReference type="SMART" id="SM00855">
    <property type="entry name" value="PGAM"/>
    <property type="match status" value="1"/>
</dbReference>
<keyword evidence="2" id="KW-1185">Reference proteome</keyword>
<reference evidence="2" key="1">
    <citation type="submission" date="2023-07" db="EMBL/GenBank/DDBJ databases">
        <title>30 novel species of actinomycetes from the DSMZ collection.</title>
        <authorList>
            <person name="Nouioui I."/>
        </authorList>
    </citation>
    <scope>NUCLEOTIDE SEQUENCE [LARGE SCALE GENOMIC DNA]</scope>
    <source>
        <strain evidence="2">DSM 44399</strain>
    </source>
</reference>
<dbReference type="PANTHER" id="PTHR48100">
    <property type="entry name" value="BROAD-SPECIFICITY PHOSPHATASE YOR283W-RELATED"/>
    <property type="match status" value="1"/>
</dbReference>
<dbReference type="PANTHER" id="PTHR48100:SF1">
    <property type="entry name" value="HISTIDINE PHOSPHATASE FAMILY PROTEIN-RELATED"/>
    <property type="match status" value="1"/>
</dbReference>
<dbReference type="EMBL" id="JAVREH010000050">
    <property type="protein sequence ID" value="MDT0263751.1"/>
    <property type="molecule type" value="Genomic_DNA"/>
</dbReference>
<dbReference type="SUPFAM" id="SSF53254">
    <property type="entry name" value="Phosphoglycerate mutase-like"/>
    <property type="match status" value="1"/>
</dbReference>
<sequence length="227" mass="24361">MSGPREDGVRVRSVTAGTTHLALARHGETVWHADNRYAGGSSDIDLTRLGRDQAAALAAWTRSYAPAAVISSPVRRAVETASLSAAAAGVPLQQVEDLREIDFGVAEGRTVEELLTDDPEIVSSFRRDPVAHPFPGSEPPEVAARRAAAALRSIAEQHQGGRVLVVAHNTLLRLGMCVLLDLPVARYRDLFPRLDNAAISELTVPVDPQRTASLLSLNVHLVGRPYS</sequence>
<dbReference type="GO" id="GO:0016787">
    <property type="term" value="F:hydrolase activity"/>
    <property type="evidence" value="ECO:0007669"/>
    <property type="project" value="UniProtKB-KW"/>
</dbReference>
<comment type="caution">
    <text evidence="1">The sequence shown here is derived from an EMBL/GenBank/DDBJ whole genome shotgun (WGS) entry which is preliminary data.</text>
</comment>